<keyword evidence="5" id="KW-0694">RNA-binding</keyword>
<dbReference type="GO" id="GO:0005737">
    <property type="term" value="C:cytoplasm"/>
    <property type="evidence" value="ECO:0007669"/>
    <property type="project" value="UniProtKB-SubCell"/>
</dbReference>
<dbReference type="InterPro" id="IPR003165">
    <property type="entry name" value="Piwi"/>
</dbReference>
<dbReference type="InterPro" id="IPR003100">
    <property type="entry name" value="PAZ_dom"/>
</dbReference>
<dbReference type="GO" id="GO:0003723">
    <property type="term" value="F:RNA binding"/>
    <property type="evidence" value="ECO:0007669"/>
    <property type="project" value="UniProtKB-KW"/>
</dbReference>
<feature type="region of interest" description="Disordered" evidence="8">
    <location>
        <begin position="1"/>
        <end position="22"/>
    </location>
</feature>
<dbReference type="GO" id="GO:0140965">
    <property type="term" value="P:secondary piRNA processing"/>
    <property type="evidence" value="ECO:0007669"/>
    <property type="project" value="UniProtKB-ARBA"/>
</dbReference>
<dbReference type="InterPro" id="IPR036397">
    <property type="entry name" value="RNaseH_sf"/>
</dbReference>
<dbReference type="InterPro" id="IPR012337">
    <property type="entry name" value="RNaseH-like_sf"/>
</dbReference>
<protein>
    <submittedName>
        <fullName evidence="11">Uncharacterized protein</fullName>
    </submittedName>
</protein>
<reference evidence="11" key="2">
    <citation type="submission" date="2015-06" db="UniProtKB">
        <authorList>
            <consortium name="EnsemblMetazoa"/>
        </authorList>
    </citation>
    <scope>IDENTIFICATION</scope>
</reference>
<feature type="domain" description="PAZ" evidence="9">
    <location>
        <begin position="218"/>
        <end position="328"/>
    </location>
</feature>
<name>T1K7U3_TETUR</name>
<organism evidence="11 12">
    <name type="scientific">Tetranychus urticae</name>
    <name type="common">Two-spotted spider mite</name>
    <dbReference type="NCBI Taxonomy" id="32264"/>
    <lineage>
        <taxon>Eukaryota</taxon>
        <taxon>Metazoa</taxon>
        <taxon>Ecdysozoa</taxon>
        <taxon>Arthropoda</taxon>
        <taxon>Chelicerata</taxon>
        <taxon>Arachnida</taxon>
        <taxon>Acari</taxon>
        <taxon>Acariformes</taxon>
        <taxon>Trombidiformes</taxon>
        <taxon>Prostigmata</taxon>
        <taxon>Eleutherengona</taxon>
        <taxon>Raphignathae</taxon>
        <taxon>Tetranychoidea</taxon>
        <taxon>Tetranychidae</taxon>
        <taxon>Tetranychus</taxon>
    </lineage>
</organism>
<dbReference type="FunFam" id="3.30.420.10:FF:000014">
    <property type="entry name" value="Piwi-like RNA-mediated gene silencing 1"/>
    <property type="match status" value="1"/>
</dbReference>
<reference evidence="12" key="1">
    <citation type="submission" date="2011-08" db="EMBL/GenBank/DDBJ databases">
        <authorList>
            <person name="Rombauts S."/>
        </authorList>
    </citation>
    <scope>NUCLEOTIDE SEQUENCE</scope>
    <source>
        <strain evidence="12">London</strain>
    </source>
</reference>
<evidence type="ECO:0000256" key="2">
    <source>
        <dbReference type="ARBA" id="ARBA00022473"/>
    </source>
</evidence>
<dbReference type="Gene3D" id="3.30.420.10">
    <property type="entry name" value="Ribonuclease H-like superfamily/Ribonuclease H"/>
    <property type="match status" value="1"/>
</dbReference>
<proteinExistence type="inferred from homology"/>
<dbReference type="EMBL" id="CAEY01001813">
    <property type="status" value="NOT_ANNOTATED_CDS"/>
    <property type="molecule type" value="Genomic_DNA"/>
</dbReference>
<dbReference type="Pfam" id="PF02170">
    <property type="entry name" value="PAZ"/>
    <property type="match status" value="1"/>
</dbReference>
<evidence type="ECO:0000256" key="6">
    <source>
        <dbReference type="ARBA" id="ARBA00023158"/>
    </source>
</evidence>
<dbReference type="eggNOG" id="KOG1042">
    <property type="taxonomic scope" value="Eukaryota"/>
</dbReference>
<dbReference type="EnsemblMetazoa" id="tetur06g05570.1">
    <property type="protein sequence ID" value="tetur06g05570.1"/>
    <property type="gene ID" value="tetur06g05570"/>
</dbReference>
<evidence type="ECO:0000256" key="7">
    <source>
        <dbReference type="ARBA" id="ARBA00038291"/>
    </source>
</evidence>
<evidence type="ECO:0000256" key="5">
    <source>
        <dbReference type="ARBA" id="ARBA00022884"/>
    </source>
</evidence>
<dbReference type="PANTHER" id="PTHR22891">
    <property type="entry name" value="EUKARYOTIC TRANSLATION INITIATION FACTOR 2C"/>
    <property type="match status" value="1"/>
</dbReference>
<keyword evidence="6" id="KW-0943">RNA-mediated gene silencing</keyword>
<keyword evidence="4" id="KW-0221">Differentiation</keyword>
<dbReference type="InterPro" id="IPR036085">
    <property type="entry name" value="PAZ_dom_sf"/>
</dbReference>
<evidence type="ECO:0000256" key="1">
    <source>
        <dbReference type="ARBA" id="ARBA00004496"/>
    </source>
</evidence>
<dbReference type="CDD" id="cd04658">
    <property type="entry name" value="Piwi_piwi-like_Euk"/>
    <property type="match status" value="1"/>
</dbReference>
<gene>
    <name evidence="11" type="primary">107361079</name>
</gene>
<dbReference type="SMART" id="SM00949">
    <property type="entry name" value="PAZ"/>
    <property type="match status" value="1"/>
</dbReference>
<feature type="domain" description="Piwi" evidence="10">
    <location>
        <begin position="498"/>
        <end position="792"/>
    </location>
</feature>
<dbReference type="HOGENOM" id="CLU_008813_0_0_1"/>
<dbReference type="GO" id="GO:0030154">
    <property type="term" value="P:cell differentiation"/>
    <property type="evidence" value="ECO:0007669"/>
    <property type="project" value="UniProtKB-KW"/>
</dbReference>
<comment type="similarity">
    <text evidence="7">Belongs to the argonaute family. Piwi subfamily.</text>
</comment>
<evidence type="ECO:0000313" key="11">
    <source>
        <dbReference type="EnsemblMetazoa" id="tetur06g05570.1"/>
    </source>
</evidence>
<dbReference type="PROSITE" id="PS50821">
    <property type="entry name" value="PAZ"/>
    <property type="match status" value="1"/>
</dbReference>
<dbReference type="SUPFAM" id="SSF53098">
    <property type="entry name" value="Ribonuclease H-like"/>
    <property type="match status" value="1"/>
</dbReference>
<dbReference type="Gene3D" id="3.40.50.2300">
    <property type="match status" value="1"/>
</dbReference>
<dbReference type="OMA" id="IVHYHVD"/>
<evidence type="ECO:0000313" key="12">
    <source>
        <dbReference type="Proteomes" id="UP000015104"/>
    </source>
</evidence>
<dbReference type="SMART" id="SM00950">
    <property type="entry name" value="Piwi"/>
    <property type="match status" value="1"/>
</dbReference>
<evidence type="ECO:0000259" key="10">
    <source>
        <dbReference type="PROSITE" id="PS50822"/>
    </source>
</evidence>
<evidence type="ECO:0000256" key="4">
    <source>
        <dbReference type="ARBA" id="ARBA00022782"/>
    </source>
</evidence>
<dbReference type="PROSITE" id="PS50822">
    <property type="entry name" value="PIWI"/>
    <property type="match status" value="1"/>
</dbReference>
<dbReference type="Gene3D" id="2.170.260.10">
    <property type="entry name" value="paz domain"/>
    <property type="match status" value="1"/>
</dbReference>
<dbReference type="FunFam" id="2.170.260.10:FF:000003">
    <property type="entry name" value="Piwi-like RNA-mediated gene silencing 2"/>
    <property type="match status" value="1"/>
</dbReference>
<keyword evidence="3" id="KW-0963">Cytoplasm</keyword>
<dbReference type="STRING" id="32264.T1K7U3"/>
<keyword evidence="2" id="KW-0217">Developmental protein</keyword>
<dbReference type="OrthoDB" id="445936at2759"/>
<dbReference type="CDD" id="cd02845">
    <property type="entry name" value="PAZ_piwi_like"/>
    <property type="match status" value="1"/>
</dbReference>
<dbReference type="AlphaFoldDB" id="T1K7U3"/>
<evidence type="ECO:0000256" key="8">
    <source>
        <dbReference type="SAM" id="MobiDB-lite"/>
    </source>
</evidence>
<dbReference type="Proteomes" id="UP000015104">
    <property type="component" value="Unassembled WGS sequence"/>
</dbReference>
<evidence type="ECO:0000256" key="3">
    <source>
        <dbReference type="ARBA" id="ARBA00022490"/>
    </source>
</evidence>
<dbReference type="Pfam" id="PF02171">
    <property type="entry name" value="Piwi"/>
    <property type="match status" value="1"/>
</dbReference>
<sequence>MEGRGRGRAGQAEAAGGDARGRGGAFRVAETLRTIPPEVTDSTGGNVGLLKIVTNYFRIITPKDQLVHSYRVDFDPQVESVRVRRGLIYENREVFDRAYVFDGGNEIKSLCKLNNDPVTVSGTRKTDGASVTITIKYTSTVSWGHPEMLRLYNTQMRRNLEHLGFVQVGRDYYNPKLKKTMQDHRLDIWPGMLTAIAEHDGGIMMVCDNINKIIRHDTALDVLAQVFRGPGDKKERARKELSGSIVMTRYNNKTYRVDDIIFDKNPETYTFEGREGTISLATYYETQHKKTIKDKRQPLLLVQPTERQMRGGEQKEILLIPELCTMTGLSKTMIDDFQFKRALGDLTRLDPLQRAQNLTGFIRQVNANETVQTEMRGWGLQFGESLVEVNGLLLPGEKIHTFGESGENSGTPYQQKTGNFEREIRSKKMLRPVAIKFPWALIAQKIHKSLVDDFSDSMRRVCGPLGIEITAPKIFPLDGDRASDYSAACNAVPADANLVIIIVPNNNGDRYSAIKKHFCCEKPIPSQVITTRVLSNKKNLMSVATKILIQMSTKLGAEPWGIHIPPKGCMIVGYDTYHDSDRRGYSVGGFVSTSNATATSWFSRTSYHQNREELCANFAANLKAGIKNWIAKNKGSWPEKIIIYRDGVSEGQIPYVYNVEMKQMQKVLSERPELAKTHFCFIIVTKRVNARFFHNYGERQLQNPPPGTKIDSLITRKERYDFYLISQSVRQGTVNPTMYNIIADNSGWRAIHHQQLAYKLCHLYYNWAGTITVPAPCQYAHKLALLTGTALHREHSTELSNTLFFL</sequence>
<accession>T1K7U3</accession>
<comment type="subcellular location">
    <subcellularLocation>
        <location evidence="1">Cytoplasm</location>
    </subcellularLocation>
</comment>
<evidence type="ECO:0000259" key="9">
    <source>
        <dbReference type="PROSITE" id="PS50821"/>
    </source>
</evidence>
<dbReference type="SUPFAM" id="SSF101690">
    <property type="entry name" value="PAZ domain"/>
    <property type="match status" value="1"/>
</dbReference>
<keyword evidence="12" id="KW-1185">Reference proteome</keyword>
<dbReference type="Pfam" id="PF23278">
    <property type="entry name" value="Piwi_N"/>
    <property type="match status" value="1"/>
</dbReference>
<dbReference type="KEGG" id="tut:107361079"/>